<feature type="compositionally biased region" description="Pro residues" evidence="1">
    <location>
        <begin position="355"/>
        <end position="368"/>
    </location>
</feature>
<organism evidence="3 4">
    <name type="scientific">Teichococcus rhizosphaerae</name>
    <dbReference type="NCBI Taxonomy" id="1335062"/>
    <lineage>
        <taxon>Bacteria</taxon>
        <taxon>Pseudomonadati</taxon>
        <taxon>Pseudomonadota</taxon>
        <taxon>Alphaproteobacteria</taxon>
        <taxon>Acetobacterales</taxon>
        <taxon>Roseomonadaceae</taxon>
        <taxon>Roseomonas</taxon>
    </lineage>
</organism>
<dbReference type="SUPFAM" id="SSF53850">
    <property type="entry name" value="Periplasmic binding protein-like II"/>
    <property type="match status" value="1"/>
</dbReference>
<dbReference type="RefSeq" id="WP_099094266.1">
    <property type="nucleotide sequence ID" value="NZ_PDNU01000003.1"/>
</dbReference>
<evidence type="ECO:0000256" key="1">
    <source>
        <dbReference type="SAM" id="MobiDB-lite"/>
    </source>
</evidence>
<feature type="chain" id="PRO_5013287973" description="ABC transporter substrate-binding protein" evidence="2">
    <location>
        <begin position="23"/>
        <end position="388"/>
    </location>
</feature>
<accession>A0A2C7AH54</accession>
<proteinExistence type="predicted"/>
<dbReference type="Gene3D" id="3.40.190.10">
    <property type="entry name" value="Periplasmic binding protein-like II"/>
    <property type="match status" value="2"/>
</dbReference>
<dbReference type="AlphaFoldDB" id="A0A2C7AH54"/>
<dbReference type="OrthoDB" id="3239593at2"/>
<dbReference type="PROSITE" id="PS51318">
    <property type="entry name" value="TAT"/>
    <property type="match status" value="1"/>
</dbReference>
<dbReference type="PANTHER" id="PTHR42779">
    <property type="entry name" value="PROTEIN YNJB"/>
    <property type="match status" value="1"/>
</dbReference>
<reference evidence="3 4" key="1">
    <citation type="submission" date="2017-10" db="EMBL/GenBank/DDBJ databases">
        <authorList>
            <person name="Banno H."/>
            <person name="Chua N.-H."/>
        </authorList>
    </citation>
    <scope>NUCLEOTIDE SEQUENCE [LARGE SCALE GENOMIC DNA]</scope>
    <source>
        <strain evidence="3 4">YW11</strain>
    </source>
</reference>
<dbReference type="Proteomes" id="UP000223527">
    <property type="component" value="Unassembled WGS sequence"/>
</dbReference>
<name>A0A2C7AH54_9PROT</name>
<sequence>MIARRRLLSRLPGGLLAGLAAASPPRAARAEAPLSGAAALLWEALRQRARGRTLRFHLTIQDPGLERFLGWFAATLSGRHGLELEVVPLRDEAEAAARVAGGEGVDLVALDMATLSTLRRRNLLLPARSALPHAPLPLPGMPEADFGTPWHGGALVLVHDAARVPEPPASMLALPDWARARPGRLAHPPPRHALGAAFLLQALYELVPHPRILASPATERNFTLLTAPFWEWYASLRPLLWRQGQDFPEGATALRRLLREGEIGLMPALDPVALPRLVGAREWPAASRVHALGRGSMAYAALLAIPRNAAQPEAAMLAADFLLSPEAQAMLADPRLLGRLPPPSPRPRPEAVLTTPPPPDMPRLPEPHPSWALRLREEWERRMGLFAQ</sequence>
<gene>
    <name evidence="3" type="ORF">CR162_04210</name>
</gene>
<keyword evidence="4" id="KW-1185">Reference proteome</keyword>
<evidence type="ECO:0008006" key="5">
    <source>
        <dbReference type="Google" id="ProtNLM"/>
    </source>
</evidence>
<dbReference type="InterPro" id="IPR006311">
    <property type="entry name" value="TAT_signal"/>
</dbReference>
<protein>
    <recommendedName>
        <fullName evidence="5">ABC transporter substrate-binding protein</fullName>
    </recommendedName>
</protein>
<feature type="signal peptide" evidence="2">
    <location>
        <begin position="1"/>
        <end position="22"/>
    </location>
</feature>
<comment type="caution">
    <text evidence="3">The sequence shown here is derived from an EMBL/GenBank/DDBJ whole genome shotgun (WGS) entry which is preliminary data.</text>
</comment>
<evidence type="ECO:0000256" key="2">
    <source>
        <dbReference type="SAM" id="SignalP"/>
    </source>
</evidence>
<dbReference type="PANTHER" id="PTHR42779:SF1">
    <property type="entry name" value="PROTEIN YNJB"/>
    <property type="match status" value="1"/>
</dbReference>
<feature type="region of interest" description="Disordered" evidence="1">
    <location>
        <begin position="336"/>
        <end position="368"/>
    </location>
</feature>
<keyword evidence="2" id="KW-0732">Signal</keyword>
<evidence type="ECO:0000313" key="4">
    <source>
        <dbReference type="Proteomes" id="UP000223527"/>
    </source>
</evidence>
<dbReference type="NCBIfam" id="NF008633">
    <property type="entry name" value="PRK11622.1"/>
    <property type="match status" value="1"/>
</dbReference>
<evidence type="ECO:0000313" key="3">
    <source>
        <dbReference type="EMBL" id="PHK96536.1"/>
    </source>
</evidence>
<dbReference type="EMBL" id="PDNU01000003">
    <property type="protein sequence ID" value="PHK96536.1"/>
    <property type="molecule type" value="Genomic_DNA"/>
</dbReference>